<name>A0A1X7VUS5_AMPQE</name>
<dbReference type="GO" id="GO:0005737">
    <property type="term" value="C:cytoplasm"/>
    <property type="evidence" value="ECO:0007669"/>
    <property type="project" value="UniProtKB-ARBA"/>
</dbReference>
<dbReference type="Gene3D" id="3.40.50.300">
    <property type="entry name" value="P-loop containing nucleotide triphosphate hydrolases"/>
    <property type="match status" value="1"/>
</dbReference>
<dbReference type="SUPFAM" id="SSF48403">
    <property type="entry name" value="Ankyrin repeat"/>
    <property type="match status" value="1"/>
</dbReference>
<dbReference type="eggNOG" id="KOG0192">
    <property type="taxonomic scope" value="Eukaryota"/>
</dbReference>
<dbReference type="SMART" id="SM00248">
    <property type="entry name" value="ANK"/>
    <property type="match status" value="7"/>
</dbReference>
<dbReference type="SMART" id="SM00220">
    <property type="entry name" value="S_TKc"/>
    <property type="match status" value="1"/>
</dbReference>
<evidence type="ECO:0000256" key="5">
    <source>
        <dbReference type="ARBA" id="ARBA00022614"/>
    </source>
</evidence>
<dbReference type="Pfam" id="PF00069">
    <property type="entry name" value="Pkinase"/>
    <property type="match status" value="1"/>
</dbReference>
<dbReference type="Pfam" id="PF08477">
    <property type="entry name" value="Roc"/>
    <property type="match status" value="1"/>
</dbReference>
<evidence type="ECO:0000256" key="3">
    <source>
        <dbReference type="ARBA" id="ARBA00012513"/>
    </source>
</evidence>
<dbReference type="InterPro" id="IPR003591">
    <property type="entry name" value="Leu-rich_rpt_typical-subtyp"/>
</dbReference>
<dbReference type="InterPro" id="IPR032675">
    <property type="entry name" value="LRR_dom_sf"/>
</dbReference>
<evidence type="ECO:0000256" key="15">
    <source>
        <dbReference type="SAM" id="MobiDB-lite"/>
    </source>
</evidence>
<keyword evidence="5" id="KW-0433">Leucine-rich repeat</keyword>
<evidence type="ECO:0000256" key="1">
    <source>
        <dbReference type="ARBA" id="ARBA00001946"/>
    </source>
</evidence>
<dbReference type="KEGG" id="aqu:109580478"/>
<dbReference type="Gene3D" id="1.25.40.20">
    <property type="entry name" value="Ankyrin repeat-containing domain"/>
    <property type="match status" value="2"/>
</dbReference>
<gene>
    <name evidence="18" type="primary">109580478</name>
</gene>
<keyword evidence="9" id="KW-0418">Kinase</keyword>
<dbReference type="Gene3D" id="3.80.10.10">
    <property type="entry name" value="Ribonuclease Inhibitor"/>
    <property type="match status" value="3"/>
</dbReference>
<dbReference type="InterPro" id="IPR017441">
    <property type="entry name" value="Protein_kinase_ATP_BS"/>
</dbReference>
<dbReference type="PROSITE" id="PS50088">
    <property type="entry name" value="ANK_REPEAT"/>
    <property type="match status" value="4"/>
</dbReference>
<evidence type="ECO:0000256" key="2">
    <source>
        <dbReference type="ARBA" id="ARBA00005843"/>
    </source>
</evidence>
<dbReference type="PANTHER" id="PTHR44329:SF288">
    <property type="entry name" value="MITOGEN-ACTIVATED PROTEIN KINASE KINASE KINASE 20"/>
    <property type="match status" value="1"/>
</dbReference>
<evidence type="ECO:0000313" key="18">
    <source>
        <dbReference type="EnsemblMetazoa" id="Aqu2.1.44097_001"/>
    </source>
</evidence>
<comment type="similarity">
    <text evidence="2">Belongs to the protein kinase superfamily. TKL Ser/Thr protein kinase family.</text>
</comment>
<dbReference type="EC" id="2.7.11.1" evidence="3"/>
<dbReference type="SUPFAM" id="SSF52540">
    <property type="entry name" value="P-loop containing nucleoside triphosphate hydrolases"/>
    <property type="match status" value="1"/>
</dbReference>
<dbReference type="InterPro" id="IPR020859">
    <property type="entry name" value="ROC"/>
</dbReference>
<dbReference type="SMART" id="SM00364">
    <property type="entry name" value="LRR_BAC"/>
    <property type="match status" value="6"/>
</dbReference>
<keyword evidence="19" id="KW-1185">Reference proteome</keyword>
<dbReference type="PROSITE" id="PS50011">
    <property type="entry name" value="PROTEIN_KINASE_DOM"/>
    <property type="match status" value="1"/>
</dbReference>
<feature type="region of interest" description="Disordered" evidence="15">
    <location>
        <begin position="1544"/>
        <end position="1605"/>
    </location>
</feature>
<accession>A0A1X7VUS5</accession>
<dbReference type="SMART" id="SM00369">
    <property type="entry name" value="LRR_TYP"/>
    <property type="match status" value="8"/>
</dbReference>
<keyword evidence="13" id="KW-0040">ANK repeat</keyword>
<feature type="domain" description="Roc" evidence="17">
    <location>
        <begin position="1002"/>
        <end position="1216"/>
    </location>
</feature>
<dbReference type="PRINTS" id="PR00449">
    <property type="entry name" value="RASTRNSFRMNG"/>
</dbReference>
<dbReference type="SUPFAM" id="SSF56112">
    <property type="entry name" value="Protein kinase-like (PK-like)"/>
    <property type="match status" value="1"/>
</dbReference>
<evidence type="ECO:0000256" key="12">
    <source>
        <dbReference type="ARBA" id="ARBA00048679"/>
    </source>
</evidence>
<comment type="catalytic activity">
    <reaction evidence="12">
        <text>L-seryl-[protein] + ATP = O-phospho-L-seryl-[protein] + ADP + H(+)</text>
        <dbReference type="Rhea" id="RHEA:17989"/>
        <dbReference type="Rhea" id="RHEA-COMP:9863"/>
        <dbReference type="Rhea" id="RHEA-COMP:11604"/>
        <dbReference type="ChEBI" id="CHEBI:15378"/>
        <dbReference type="ChEBI" id="CHEBI:29999"/>
        <dbReference type="ChEBI" id="CHEBI:30616"/>
        <dbReference type="ChEBI" id="CHEBI:83421"/>
        <dbReference type="ChEBI" id="CHEBI:456216"/>
        <dbReference type="EC" id="2.7.11.1"/>
    </reaction>
</comment>
<feature type="binding site" evidence="14">
    <location>
        <position position="1947"/>
    </location>
    <ligand>
        <name>ATP</name>
        <dbReference type="ChEBI" id="CHEBI:30616"/>
    </ligand>
</feature>
<keyword evidence="7" id="KW-0677">Repeat</keyword>
<dbReference type="OrthoDB" id="10252328at2759"/>
<dbReference type="GO" id="GO:0005524">
    <property type="term" value="F:ATP binding"/>
    <property type="evidence" value="ECO:0007669"/>
    <property type="project" value="UniProtKB-UniRule"/>
</dbReference>
<dbReference type="InParanoid" id="A0A1X7VUS5"/>
<reference evidence="19" key="1">
    <citation type="journal article" date="2010" name="Nature">
        <title>The Amphimedon queenslandica genome and the evolution of animal complexity.</title>
        <authorList>
            <person name="Srivastava M."/>
            <person name="Simakov O."/>
            <person name="Chapman J."/>
            <person name="Fahey B."/>
            <person name="Gauthier M.E."/>
            <person name="Mitros T."/>
            <person name="Richards G.S."/>
            <person name="Conaco C."/>
            <person name="Dacre M."/>
            <person name="Hellsten U."/>
            <person name="Larroux C."/>
            <person name="Putnam N.H."/>
            <person name="Stanke M."/>
            <person name="Adamska M."/>
            <person name="Darling A."/>
            <person name="Degnan S.M."/>
            <person name="Oakley T.H."/>
            <person name="Plachetzki D.C."/>
            <person name="Zhai Y."/>
            <person name="Adamski M."/>
            <person name="Calcino A."/>
            <person name="Cummins S.F."/>
            <person name="Goodstein D.M."/>
            <person name="Harris C."/>
            <person name="Jackson D.J."/>
            <person name="Leys S.P."/>
            <person name="Shu S."/>
            <person name="Woodcroft B.J."/>
            <person name="Vervoort M."/>
            <person name="Kosik K.S."/>
            <person name="Manning G."/>
            <person name="Degnan B.M."/>
            <person name="Rokhsar D.S."/>
        </authorList>
    </citation>
    <scope>NUCLEOTIDE SEQUENCE [LARGE SCALE GENOMIC DNA]</scope>
</reference>
<feature type="region of interest" description="Disordered" evidence="15">
    <location>
        <begin position="1651"/>
        <end position="1689"/>
    </location>
</feature>
<dbReference type="PANTHER" id="PTHR44329">
    <property type="entry name" value="SERINE/THREONINE-PROTEIN KINASE TNNI3K-RELATED"/>
    <property type="match status" value="1"/>
</dbReference>
<evidence type="ECO:0000259" key="17">
    <source>
        <dbReference type="PROSITE" id="PS51424"/>
    </source>
</evidence>
<evidence type="ECO:0000256" key="9">
    <source>
        <dbReference type="ARBA" id="ARBA00022777"/>
    </source>
</evidence>
<evidence type="ECO:0000259" key="16">
    <source>
        <dbReference type="PROSITE" id="PS50011"/>
    </source>
</evidence>
<feature type="repeat" description="ANK" evidence="13">
    <location>
        <begin position="46"/>
        <end position="78"/>
    </location>
</feature>
<protein>
    <recommendedName>
        <fullName evidence="3">non-specific serine/threonine protein kinase</fullName>
        <ecNumber evidence="3">2.7.11.1</ecNumber>
    </recommendedName>
</protein>
<dbReference type="InterPro" id="IPR008271">
    <property type="entry name" value="Ser/Thr_kinase_AS"/>
</dbReference>
<evidence type="ECO:0000256" key="4">
    <source>
        <dbReference type="ARBA" id="ARBA00022527"/>
    </source>
</evidence>
<evidence type="ECO:0000256" key="6">
    <source>
        <dbReference type="ARBA" id="ARBA00022679"/>
    </source>
</evidence>
<dbReference type="InterPro" id="IPR032171">
    <property type="entry name" value="COR-A"/>
</dbReference>
<dbReference type="Pfam" id="PF16095">
    <property type="entry name" value="COR-A"/>
    <property type="match status" value="1"/>
</dbReference>
<feature type="repeat" description="ANK" evidence="13">
    <location>
        <begin position="82"/>
        <end position="114"/>
    </location>
</feature>
<dbReference type="Pfam" id="PF12796">
    <property type="entry name" value="Ank_2"/>
    <property type="match status" value="3"/>
</dbReference>
<feature type="compositionally biased region" description="Acidic residues" evidence="15">
    <location>
        <begin position="1552"/>
        <end position="1561"/>
    </location>
</feature>
<dbReference type="PROSITE" id="PS00107">
    <property type="entry name" value="PROTEIN_KINASE_ATP"/>
    <property type="match status" value="1"/>
</dbReference>
<evidence type="ECO:0000256" key="11">
    <source>
        <dbReference type="ARBA" id="ARBA00047899"/>
    </source>
</evidence>
<evidence type="ECO:0000256" key="14">
    <source>
        <dbReference type="PROSITE-ProRule" id="PRU10141"/>
    </source>
</evidence>
<feature type="region of interest" description="Disordered" evidence="15">
    <location>
        <begin position="2299"/>
        <end position="2327"/>
    </location>
</feature>
<keyword evidence="4" id="KW-0723">Serine/threonine-protein kinase</keyword>
<dbReference type="SUPFAM" id="SSF52058">
    <property type="entry name" value="L domain-like"/>
    <property type="match status" value="1"/>
</dbReference>
<sequence>MARGSSFLRFFEPSVDPSLVDDTDRLIDFLSASERLPRLLSRKDDRGYTLLHYAAERDRPESLKILLINGADPNIRTSHNSFEITPLHIAAANGHLDCLKRLVESGGDPLLRDSKNRLPRDHAQGNRQELCLEYLQKESAERVQHETEELQEVLLDVSEYLEAGDFESLFNYDNFNKSFPLDSSKPTPTTPEDNIIERHCNLLNNSTLVHSLSRFTRDFPISLHYVTILHAAVQYNHISLVSFLVSNYPSLLTQPSSEGYTALHVAVSHKCFEIVQILTEAYMNIYRQRSSSVALAMGGANPRIRAPPSEAPLLFSPTNTGHTPLHMSVALCEREITLLFLSHAKQLSLSLEGSACGYTALHLAVHFNQPEMAALLLSNGANPNATLAGEMGGLAKNPLAEAAINNNPLMIRTLVSYGAEDRRHDALNYALSQDMTQPNGLKAEVIPLLFGSLVKCDENATKTLAQSRKEPRSHRHKMAVVEWNGLDMTEFKPEWFYDSLNTCPLFVSQSLTENLCLKFINRLNISKNKLTFVPIEFFRLQNLTTLNLSHNCLGELPDVVPMATDSTTPTWPCGSLNKLDISHNQLKELPIYLFELPQLSILDASHNQLTALPVLMWSAPKLSSLNCSHNTIQEIPTNLSYVMENYDIIDIAGANGPPGASVTSPTQTLSGLSSPRSKASTRRVSTDPAGASIVQSYSDNCFTDDSSRTTDDNMITPDKVRQTRLYDRLNVCNANLTIEWDALEGKQEIFDGLNNLNLSHNEIKVIPSNLPCLCPKLTRLDLSHNGISDLALPRAVPSNLKQLNVSHNDILRLDSYKSRVEQLPCTNPKTLINSGGTIYRDPSKPFCSHRSHNHLISLAVLDASHNQIADVKLYSPVHLVSDRGGKIKVTDIPLFAALASASGQSQDRVRQLAKLACPLLTRLVLHHNQIAEVPPSVCDMTSLNSVDLSWNNIIELRPSLGKLGNLWEFPLDGLQLISPPHNIIDRGKTKDIIGFLWSLLQRARPYHRMKLMLVGKAGRGKTTLLRKISEKGQSGIQENLFLTRMSSDAKKFQKDLSTVGIVVSDWTYTTKHHSDQTQTGLRNITFMTWDFGGQEEYYATHQCFLSRRSLYLVVWNVTHGREGVLELKPWLLNIQARAPNSPVIIVGTHYDKVKRSQRHLVTENVELINRLYGSGSRLMHRQHGFPTIMYNVVVSCTSGSNINDLRDKIFDVACQVKENTVTGRGIGCGRIPEYRLLMDQLVPASYLQLEDSVRSIALTLRLLGKPPVLTYKEFKEYVFGDARTLVSRDVGDRELEQAVRFLHDNGTLLHYDDPLLKELYFVDPQWLSDMLAHIVTVREINPFVKDGIMKIKDFTLLFNDKDFPIHWQKQYLRLLTTFEVAVEFKEGKLLIPSHLPELKPALSHCYPPENTVYLPPLRHTYLLAFVPSGFWPRLMSRVLSDPSIMRLAQVGCGLTDEECRLLKWTKWRTGMILRFGNVTLLSMEELSGKLFTGNGTKMAIMKDGGRWEEHPLDTTVYGVNVEVPDVFPLLRYAELNPNRIRIVQRSGSTGQQEEEGEEQEEERVRRPRQHLGDITEDPRERSFSDSMRTPPTQPPAASGSRNKRWTISEKVGSIARKVRSYTNIADINDSLTLPPTSSVSQSPRVASGFVVLPDHHSNSSSSDSEDEKKDKEEEEGESTGGIGRVRGVLRKEEIQTQFEELKKKRAHGHHPGAIWNNDFNTMSSNGPPKLTEENNDRMRAGLLSKVVDHITLLVEDWFTGVRPRFLVVPCPHCSHGLTGPTQGSDRIPFLRSFSINPQVRPPNDLVDSSFYPYSAPTQAHIASTIASQSSVPQQRSRWGWGRGQGASPVPAPTPTPNVVFYAFQYEECVVRARDVPYVKCPVHGELPLEYIAPDTLFLTEGRDVLLQPDEVLKKERLGRGAFATVYHAQIKRKLPNGQIHFEDVAIKALGNKGEDLDDDDDEDISLDEEEERPGGDDEYDGENAREPPPIQRSAIISGFNNLKKELSILSPLRHPYIIQLFGVSARPLGLVLELAPKGSLKSLLKEYSEAQTHIQSSAMQAVTLQISDALKYLHDLRIIYRDLKSDNVLVWQFPSPYDVLVPALPVHTDVVKVKLSDYGISQFASTQGAKGLVGTPGFMAPEILMYYGKEAYNEKVDIFSFAMLIYEMITFRLPFEHLTPSQANQANENGARPTLKRIDLPCPVLIRELMVWCWQQSEELRPTASQITKVSQMDQFLRLADAIRVNNFGSQVAGSCYRILKSPVFKPSLTPHTPGHHSFPFVPSLKSQGASPLRTSIKASSIPTNETGSRAAVSNQPQSKIDSNPNQVDINPKEEGLLSKACNESGHNLMFNSTEKQLLEAAAEIRANETSLPLTEAQNVIEDLVSPMSTSSASSSVHFKPQAYVTEEGESKHRIPPSLQILPDIGEGEEREREGEEDNHRFYQVWVVSSSNHNSVATVVDYCGQFMKIEDVDLGDSPVLAISMVHDKVWIGFEIGYLCIYDADTHNTLAQVWIRRGIAVQSIAHIPQLSQVYVGLANGTILSYSDIITPISNDDDSVPLIATHLTPLSTYKEPNEICPVILPIMVKPWNEEEGREEEGIAFHLWVGQKNKSITVLNAEDLSIVDFLDTPDDTTPCPSYLDQVPFYYLTSSVSPKDSEDSESILLREDALEPVWVYGALRHGQFVTVWDGASRKIKTCFNVLDLLPHWKEDAMPSVSALYCSSSYMYIGLVTGEILVLDHLHLSLLTTLHCHRSNVHSFLSIDLRKLLPPQQEYQGLGAMTPTVYPSHPFLTNSDQSDVKYKTGPLQLMSFGTGFRAYYESNDTIDYTKSSFLLVWEAAGWGKNVLSQEKRQD</sequence>
<feature type="compositionally biased region" description="Basic and acidic residues" evidence="15">
    <location>
        <begin position="1570"/>
        <end position="1583"/>
    </location>
</feature>
<dbReference type="PROSITE" id="PS51424">
    <property type="entry name" value="ROC"/>
    <property type="match status" value="1"/>
</dbReference>
<evidence type="ECO:0000256" key="8">
    <source>
        <dbReference type="ARBA" id="ARBA00022741"/>
    </source>
</evidence>
<proteinExistence type="inferred from homology"/>
<dbReference type="InterPro" id="IPR002110">
    <property type="entry name" value="Ankyrin_rpt"/>
</dbReference>
<dbReference type="InterPro" id="IPR051681">
    <property type="entry name" value="Ser/Thr_Kinases-Pseudokinases"/>
</dbReference>
<comment type="cofactor">
    <cofactor evidence="1">
        <name>Mg(2+)</name>
        <dbReference type="ChEBI" id="CHEBI:18420"/>
    </cofactor>
</comment>
<dbReference type="InterPro" id="IPR027417">
    <property type="entry name" value="P-loop_NTPase"/>
</dbReference>
<comment type="catalytic activity">
    <reaction evidence="11">
        <text>L-threonyl-[protein] + ATP = O-phospho-L-threonyl-[protein] + ADP + H(+)</text>
        <dbReference type="Rhea" id="RHEA:46608"/>
        <dbReference type="Rhea" id="RHEA-COMP:11060"/>
        <dbReference type="Rhea" id="RHEA-COMP:11605"/>
        <dbReference type="ChEBI" id="CHEBI:15378"/>
        <dbReference type="ChEBI" id="CHEBI:30013"/>
        <dbReference type="ChEBI" id="CHEBI:30616"/>
        <dbReference type="ChEBI" id="CHEBI:61977"/>
        <dbReference type="ChEBI" id="CHEBI:456216"/>
        <dbReference type="EC" id="2.7.11.1"/>
    </reaction>
</comment>
<feature type="repeat" description="ANK" evidence="13">
    <location>
        <begin position="356"/>
        <end position="388"/>
    </location>
</feature>
<evidence type="ECO:0000313" key="19">
    <source>
        <dbReference type="Proteomes" id="UP000007879"/>
    </source>
</evidence>
<evidence type="ECO:0000256" key="13">
    <source>
        <dbReference type="PROSITE-ProRule" id="PRU00023"/>
    </source>
</evidence>
<dbReference type="PROSITE" id="PS51450">
    <property type="entry name" value="LRR"/>
    <property type="match status" value="5"/>
</dbReference>
<feature type="domain" description="Protein kinase" evidence="16">
    <location>
        <begin position="1911"/>
        <end position="2237"/>
    </location>
</feature>
<dbReference type="PROSITE" id="PS00108">
    <property type="entry name" value="PROTEIN_KINASE_ST"/>
    <property type="match status" value="1"/>
</dbReference>
<evidence type="ECO:0000256" key="7">
    <source>
        <dbReference type="ARBA" id="ARBA00022737"/>
    </source>
</evidence>
<evidence type="ECO:0000256" key="10">
    <source>
        <dbReference type="ARBA" id="ARBA00022840"/>
    </source>
</evidence>
<feature type="compositionally biased region" description="Acidic residues" evidence="15">
    <location>
        <begin position="1955"/>
        <end position="1981"/>
    </location>
</feature>
<organism evidence="18">
    <name type="scientific">Amphimedon queenslandica</name>
    <name type="common">Sponge</name>
    <dbReference type="NCBI Taxonomy" id="400682"/>
    <lineage>
        <taxon>Eukaryota</taxon>
        <taxon>Metazoa</taxon>
        <taxon>Porifera</taxon>
        <taxon>Demospongiae</taxon>
        <taxon>Heteroscleromorpha</taxon>
        <taxon>Haplosclerida</taxon>
        <taxon>Niphatidae</taxon>
        <taxon>Amphimedon</taxon>
    </lineage>
</organism>
<dbReference type="GO" id="GO:0005525">
    <property type="term" value="F:GTP binding"/>
    <property type="evidence" value="ECO:0007669"/>
    <property type="project" value="UniProtKB-KW"/>
</dbReference>
<dbReference type="InterPro" id="IPR011047">
    <property type="entry name" value="Quinoprotein_ADH-like_sf"/>
</dbReference>
<dbReference type="InterPro" id="IPR001611">
    <property type="entry name" value="Leu-rich_rpt"/>
</dbReference>
<dbReference type="Gene3D" id="1.10.510.10">
    <property type="entry name" value="Transferase(Phosphotransferase) domain 1"/>
    <property type="match status" value="1"/>
</dbReference>
<dbReference type="InterPro" id="IPR000719">
    <property type="entry name" value="Prot_kinase_dom"/>
</dbReference>
<dbReference type="PROSITE" id="PS50297">
    <property type="entry name" value="ANK_REP_REGION"/>
    <property type="match status" value="3"/>
</dbReference>
<dbReference type="Gene3D" id="3.30.70.1390">
    <property type="entry name" value="ROC domain from the Parkinson's disease-associated leucine-rich repeat kinase 2"/>
    <property type="match status" value="1"/>
</dbReference>
<dbReference type="SUPFAM" id="SSF50998">
    <property type="entry name" value="Quinoprotein alcohol dehydrogenase-like"/>
    <property type="match status" value="1"/>
</dbReference>
<dbReference type="GO" id="GO:0009966">
    <property type="term" value="P:regulation of signal transduction"/>
    <property type="evidence" value="ECO:0007669"/>
    <property type="project" value="UniProtKB-ARBA"/>
</dbReference>
<dbReference type="InterPro" id="IPR011009">
    <property type="entry name" value="Kinase-like_dom_sf"/>
</dbReference>
<keyword evidence="8 14" id="KW-0547">Nucleotide-binding</keyword>
<keyword evidence="6" id="KW-0808">Transferase</keyword>
<dbReference type="GO" id="GO:0004674">
    <property type="term" value="F:protein serine/threonine kinase activity"/>
    <property type="evidence" value="ECO:0007669"/>
    <property type="project" value="UniProtKB-KW"/>
</dbReference>
<dbReference type="Proteomes" id="UP000007879">
    <property type="component" value="Unassembled WGS sequence"/>
</dbReference>
<dbReference type="STRING" id="400682.A0A1X7VUS5"/>
<dbReference type="Pfam" id="PF13855">
    <property type="entry name" value="LRR_8"/>
    <property type="match status" value="1"/>
</dbReference>
<reference evidence="18" key="2">
    <citation type="submission" date="2017-05" db="UniProtKB">
        <authorList>
            <consortium name="EnsemblMetazoa"/>
        </authorList>
    </citation>
    <scope>IDENTIFICATION</scope>
</reference>
<feature type="repeat" description="ANK" evidence="13">
    <location>
        <begin position="258"/>
        <end position="290"/>
    </location>
</feature>
<dbReference type="EnsemblMetazoa" id="XM_019993698.1">
    <property type="protein sequence ID" value="XP_019849257.1"/>
    <property type="gene ID" value="LOC109580478"/>
</dbReference>
<feature type="compositionally biased region" description="Polar residues" evidence="15">
    <location>
        <begin position="661"/>
        <end position="678"/>
    </location>
</feature>
<feature type="region of interest" description="Disordered" evidence="15">
    <location>
        <begin position="1952"/>
        <end position="1988"/>
    </location>
</feature>
<feature type="region of interest" description="Disordered" evidence="15">
    <location>
        <begin position="1702"/>
        <end position="1725"/>
    </location>
</feature>
<dbReference type="EnsemblMetazoa" id="Aqu2.1.44097_001">
    <property type="protein sequence ID" value="Aqu2.1.44097_001"/>
    <property type="gene ID" value="Aqu2.1.44097"/>
</dbReference>
<dbReference type="eggNOG" id="KOG0619">
    <property type="taxonomic scope" value="Eukaryota"/>
</dbReference>
<dbReference type="InterPro" id="IPR036770">
    <property type="entry name" value="Ankyrin_rpt-contain_sf"/>
</dbReference>
<keyword evidence="10 14" id="KW-0067">ATP-binding</keyword>
<feature type="region of interest" description="Disordered" evidence="15">
    <location>
        <begin position="659"/>
        <end position="685"/>
    </location>
</feature>